<proteinExistence type="predicted"/>
<comment type="caution">
    <text evidence="1">The sequence shown here is derived from an EMBL/GenBank/DDBJ whole genome shotgun (WGS) entry which is preliminary data.</text>
</comment>
<keyword evidence="1" id="KW-0378">Hydrolase</keyword>
<keyword evidence="1" id="KW-0547">Nucleotide-binding</keyword>
<dbReference type="AlphaFoldDB" id="L7E144"/>
<evidence type="ECO:0000313" key="1">
    <source>
        <dbReference type="EMBL" id="ELP53145.1"/>
    </source>
</evidence>
<dbReference type="PATRIC" id="fig|1134457.3.peg.4180"/>
<gene>
    <name evidence="1" type="ORF">O53_4874</name>
</gene>
<keyword evidence="1" id="KW-0067">ATP-binding</keyword>
<organism evidence="1 2">
    <name type="scientific">Microcystis aeruginosa TAIHU98</name>
    <dbReference type="NCBI Taxonomy" id="1134457"/>
    <lineage>
        <taxon>Bacteria</taxon>
        <taxon>Bacillati</taxon>
        <taxon>Cyanobacteriota</taxon>
        <taxon>Cyanophyceae</taxon>
        <taxon>Oscillatoriophycideae</taxon>
        <taxon>Chroococcales</taxon>
        <taxon>Microcystaceae</taxon>
        <taxon>Microcystis</taxon>
    </lineage>
</organism>
<dbReference type="Proteomes" id="UP000010932">
    <property type="component" value="Unassembled WGS sequence"/>
</dbReference>
<dbReference type="GO" id="GO:0004386">
    <property type="term" value="F:helicase activity"/>
    <property type="evidence" value="ECO:0007669"/>
    <property type="project" value="UniProtKB-KW"/>
</dbReference>
<evidence type="ECO:0000313" key="2">
    <source>
        <dbReference type="Proteomes" id="UP000010932"/>
    </source>
</evidence>
<protein>
    <submittedName>
        <fullName evidence="1">SNF2 helicase domain protein</fullName>
    </submittedName>
</protein>
<keyword evidence="1" id="KW-0347">Helicase</keyword>
<sequence length="104" mass="12056">MTTLHGNWLIGSQDSVFFLWGEQWQGKELSETKENHPFCLESGALAQFIQKFSPQLDRYSPESIKLSLPSYSPPRKNIFYRCCRGKFSNPQLNPCLGNHGRYRD</sequence>
<accession>L7E144</accession>
<dbReference type="EMBL" id="ANKQ01000003">
    <property type="protein sequence ID" value="ELP53145.1"/>
    <property type="molecule type" value="Genomic_DNA"/>
</dbReference>
<name>L7E144_MICAE</name>
<reference evidence="1 2" key="1">
    <citation type="journal article" date="2013" name="Genome Announc.">
        <title>Whole-Genome Sequence of Microcystis aeruginosa TAIHU98, a Nontoxic Bloom-Forming Strain Isolated from Taihu Lake, China.</title>
        <authorList>
            <person name="Yang C."/>
            <person name="Zhang W."/>
            <person name="Ren M."/>
            <person name="Song L."/>
            <person name="Li T."/>
            <person name="Zhao J."/>
        </authorList>
    </citation>
    <scope>NUCLEOTIDE SEQUENCE [LARGE SCALE GENOMIC DNA]</scope>
    <source>
        <strain evidence="1 2">TAIHU98</strain>
    </source>
</reference>